<dbReference type="Proteomes" id="UP000383932">
    <property type="component" value="Unassembled WGS sequence"/>
</dbReference>
<keyword evidence="5" id="KW-1185">Reference proteome</keyword>
<dbReference type="AlphaFoldDB" id="A0A5N5QCP5"/>
<name>A0A5N5QCP5_9AGAM</name>
<accession>A0A5N5QCP5</accession>
<gene>
    <name evidence="4" type="ORF">CTheo_7344</name>
</gene>
<sequence>MGEDITRNALVCNVPMPVLPAFASIFTQPWTLSQGGSTGVSAMQMTVATSANVVIFDKFEKNPLHDAQDKPVWGSVYSTVTDMARPLHLDTNSFCATGTWLSNGTLINIGGNPLVATGNASASNGLQGIRLFNPCIDGGSCDVYEDPTRIRLTSSRWYPSSARLPDGSSIIYGGALGGGWTNFEALNNPTYEFYPPKNIHGYNGLQIPAQFLKDFADATLFSLLPDNNLFIAANNLAMKFNWKTNTENRLPNIPNGQRITYPMSGAGVLLPLSYENNYKPEVMLCGGSQLSDSLKENQVSSQAPASRQCSRIVLDSVGIAAGWTVENMPEGRVMPDATLLPDGKVLILNGAETGTGGYGNAPDQVGQSNADNPAFTPVLYDPSAPAGSRFDSTGMPTSNIARMYHSVSTLLPDGRVMIAGSNPNADVETRKYHTEYQVEYISPVGLQFRVESVWRLIVMVIAVYIHAAPVVYRIALPMTYVPILQLPMVTVSLMDLGFSTHGVHMDMRMVKLRCTLSASQRSLTIVGPPNAAIYPPGPAWVFVLVDGVPSVAQKVLIGTGDSPPVDQGAIDNMLANTGKP</sequence>
<dbReference type="SUPFAM" id="SSF81296">
    <property type="entry name" value="E set domains"/>
    <property type="match status" value="1"/>
</dbReference>
<feature type="domain" description="Glyoxal oxidase N-terminal" evidence="2">
    <location>
        <begin position="75"/>
        <end position="443"/>
    </location>
</feature>
<evidence type="ECO:0000259" key="2">
    <source>
        <dbReference type="Pfam" id="PF07250"/>
    </source>
</evidence>
<organism evidence="4 5">
    <name type="scientific">Ceratobasidium theobromae</name>
    <dbReference type="NCBI Taxonomy" id="1582974"/>
    <lineage>
        <taxon>Eukaryota</taxon>
        <taxon>Fungi</taxon>
        <taxon>Dikarya</taxon>
        <taxon>Basidiomycota</taxon>
        <taxon>Agaricomycotina</taxon>
        <taxon>Agaricomycetes</taxon>
        <taxon>Cantharellales</taxon>
        <taxon>Ceratobasidiaceae</taxon>
        <taxon>Ceratobasidium</taxon>
    </lineage>
</organism>
<dbReference type="InterPro" id="IPR037293">
    <property type="entry name" value="Gal_Oxidase_central_sf"/>
</dbReference>
<dbReference type="SUPFAM" id="SSF50965">
    <property type="entry name" value="Galactose oxidase, central domain"/>
    <property type="match status" value="1"/>
</dbReference>
<dbReference type="Pfam" id="PF09118">
    <property type="entry name" value="GO-like_E_set"/>
    <property type="match status" value="1"/>
</dbReference>
<dbReference type="InterPro" id="IPR015202">
    <property type="entry name" value="GO-like_E_set"/>
</dbReference>
<evidence type="ECO:0000313" key="5">
    <source>
        <dbReference type="Proteomes" id="UP000383932"/>
    </source>
</evidence>
<keyword evidence="1" id="KW-0732">Signal</keyword>
<protein>
    <submittedName>
        <fullName evidence="4">Copper radical oxidase</fullName>
    </submittedName>
</protein>
<dbReference type="Gene3D" id="2.130.10.80">
    <property type="entry name" value="Galactose oxidase/kelch, beta-propeller"/>
    <property type="match status" value="1"/>
</dbReference>
<comment type="caution">
    <text evidence="4">The sequence shown here is derived from an EMBL/GenBank/DDBJ whole genome shotgun (WGS) entry which is preliminary data.</text>
</comment>
<dbReference type="EMBL" id="SSOP01000301">
    <property type="protein sequence ID" value="KAB5589216.1"/>
    <property type="molecule type" value="Genomic_DNA"/>
</dbReference>
<dbReference type="Gene3D" id="2.60.40.10">
    <property type="entry name" value="Immunoglobulins"/>
    <property type="match status" value="1"/>
</dbReference>
<dbReference type="Pfam" id="PF07250">
    <property type="entry name" value="Glyoxal_oxid_N"/>
    <property type="match status" value="1"/>
</dbReference>
<evidence type="ECO:0000256" key="1">
    <source>
        <dbReference type="ARBA" id="ARBA00022729"/>
    </source>
</evidence>
<evidence type="ECO:0000313" key="4">
    <source>
        <dbReference type="EMBL" id="KAB5589216.1"/>
    </source>
</evidence>
<proteinExistence type="predicted"/>
<dbReference type="InterPro" id="IPR011043">
    <property type="entry name" value="Gal_Oxase/kelch_b-propeller"/>
</dbReference>
<dbReference type="InterPro" id="IPR013783">
    <property type="entry name" value="Ig-like_fold"/>
</dbReference>
<dbReference type="PANTHER" id="PTHR32208">
    <property type="entry name" value="SECRETED PROTEIN-RELATED"/>
    <property type="match status" value="1"/>
</dbReference>
<dbReference type="PANTHER" id="PTHR32208:SF96">
    <property type="entry name" value="GLYOXAL OXIDASE"/>
    <property type="match status" value="1"/>
</dbReference>
<dbReference type="InterPro" id="IPR009880">
    <property type="entry name" value="Glyoxal_oxidase_N"/>
</dbReference>
<reference evidence="4 5" key="1">
    <citation type="journal article" date="2019" name="Fungal Biol. Biotechnol.">
        <title>Draft genome sequence of fastidious pathogen Ceratobasidium theobromae, which causes vascular-streak dieback in Theobroma cacao.</title>
        <authorList>
            <person name="Ali S.S."/>
            <person name="Asman A."/>
            <person name="Shao J."/>
            <person name="Firmansyah A.P."/>
            <person name="Susilo A.W."/>
            <person name="Rosmana A."/>
            <person name="McMahon P."/>
            <person name="Junaid M."/>
            <person name="Guest D."/>
            <person name="Kheng T.Y."/>
            <person name="Meinhardt L.W."/>
            <person name="Bailey B.A."/>
        </authorList>
    </citation>
    <scope>NUCLEOTIDE SEQUENCE [LARGE SCALE GENOMIC DNA]</scope>
    <source>
        <strain evidence="4 5">CT2</strain>
    </source>
</reference>
<dbReference type="InterPro" id="IPR014756">
    <property type="entry name" value="Ig_E-set"/>
</dbReference>
<dbReference type="OrthoDB" id="2019572at2759"/>
<feature type="domain" description="Galactose oxidase-like Early set" evidence="3">
    <location>
        <begin position="489"/>
        <end position="556"/>
    </location>
</feature>
<dbReference type="CDD" id="cd02851">
    <property type="entry name" value="E_set_GO_C"/>
    <property type="match status" value="1"/>
</dbReference>
<evidence type="ECO:0000259" key="3">
    <source>
        <dbReference type="Pfam" id="PF09118"/>
    </source>
</evidence>